<evidence type="ECO:0000256" key="6">
    <source>
        <dbReference type="PIRSR" id="PIRSR600175-1"/>
    </source>
</evidence>
<proteinExistence type="predicted"/>
<keyword evidence="2" id="KW-0813">Transport</keyword>
<evidence type="ECO:0000256" key="3">
    <source>
        <dbReference type="ARBA" id="ARBA00022692"/>
    </source>
</evidence>
<dbReference type="InterPro" id="IPR037272">
    <property type="entry name" value="SNS_sf"/>
</dbReference>
<evidence type="ECO:0000256" key="2">
    <source>
        <dbReference type="ARBA" id="ARBA00022448"/>
    </source>
</evidence>
<keyword evidence="5" id="KW-0472">Membrane</keyword>
<dbReference type="GO" id="GO:0089718">
    <property type="term" value="P:amino acid import across plasma membrane"/>
    <property type="evidence" value="ECO:0007669"/>
    <property type="project" value="TreeGrafter"/>
</dbReference>
<dbReference type="GO" id="GO:0046872">
    <property type="term" value="F:metal ion binding"/>
    <property type="evidence" value="ECO:0007669"/>
    <property type="project" value="UniProtKB-KW"/>
</dbReference>
<dbReference type="PANTHER" id="PTHR11616:SF303">
    <property type="entry name" value="SODIUM- AND CHLORIDE-DEPENDENT GABA TRANSPORTER INE"/>
    <property type="match status" value="1"/>
</dbReference>
<dbReference type="GeneTree" id="ENSGT00940000173581"/>
<dbReference type="PROSITE" id="PS50267">
    <property type="entry name" value="NA_NEUROTRAN_SYMP_3"/>
    <property type="match status" value="1"/>
</dbReference>
<dbReference type="Pfam" id="PF00209">
    <property type="entry name" value="SNF"/>
    <property type="match status" value="1"/>
</dbReference>
<dbReference type="PANTHER" id="PTHR11616">
    <property type="entry name" value="SODIUM/CHLORIDE DEPENDENT TRANSPORTER"/>
    <property type="match status" value="1"/>
</dbReference>
<evidence type="ECO:0000256" key="7">
    <source>
        <dbReference type="SAM" id="MobiDB-lite"/>
    </source>
</evidence>
<feature type="binding site" evidence="6">
    <location>
        <position position="43"/>
    </location>
    <ligand>
        <name>Na(+)</name>
        <dbReference type="ChEBI" id="CHEBI:29101"/>
        <label>1</label>
    </ligand>
</feature>
<feature type="region of interest" description="Disordered" evidence="7">
    <location>
        <begin position="1"/>
        <end position="23"/>
    </location>
</feature>
<dbReference type="Proteomes" id="UP000694388">
    <property type="component" value="Unplaced"/>
</dbReference>
<keyword evidence="9" id="KW-1185">Reference proteome</keyword>
<accession>A0A8C4Q548</accession>
<dbReference type="Ensembl" id="ENSEBUT00000010695.1">
    <property type="protein sequence ID" value="ENSEBUP00000010154.1"/>
    <property type="gene ID" value="ENSEBUG00000006522.1"/>
</dbReference>
<dbReference type="SUPFAM" id="SSF161070">
    <property type="entry name" value="SNF-like"/>
    <property type="match status" value="1"/>
</dbReference>
<reference evidence="8" key="2">
    <citation type="submission" date="2025-09" db="UniProtKB">
        <authorList>
            <consortium name="Ensembl"/>
        </authorList>
    </citation>
    <scope>IDENTIFICATION</scope>
</reference>
<evidence type="ECO:0000256" key="4">
    <source>
        <dbReference type="ARBA" id="ARBA00022989"/>
    </source>
</evidence>
<comment type="subcellular location">
    <subcellularLocation>
        <location evidence="1">Membrane</location>
        <topology evidence="1">Multi-pass membrane protein</topology>
    </subcellularLocation>
</comment>
<evidence type="ECO:0000256" key="1">
    <source>
        <dbReference type="ARBA" id="ARBA00004141"/>
    </source>
</evidence>
<feature type="binding site" evidence="6">
    <location>
        <position position="40"/>
    </location>
    <ligand>
        <name>Na(+)</name>
        <dbReference type="ChEBI" id="CHEBI:29101"/>
        <label>1</label>
    </ligand>
</feature>
<dbReference type="InterPro" id="IPR000175">
    <property type="entry name" value="Na/ntran_symport"/>
</dbReference>
<evidence type="ECO:0000313" key="9">
    <source>
        <dbReference type="Proteomes" id="UP000694388"/>
    </source>
</evidence>
<dbReference type="GO" id="GO:0005283">
    <property type="term" value="F:amino acid:sodium symporter activity"/>
    <property type="evidence" value="ECO:0007669"/>
    <property type="project" value="TreeGrafter"/>
</dbReference>
<evidence type="ECO:0000313" key="8">
    <source>
        <dbReference type="Ensembl" id="ENSEBUP00000010154.1"/>
    </source>
</evidence>
<keyword evidence="3" id="KW-0812">Transmembrane</keyword>
<keyword evidence="4" id="KW-1133">Transmembrane helix</keyword>
<dbReference type="GO" id="GO:0005886">
    <property type="term" value="C:plasma membrane"/>
    <property type="evidence" value="ECO:0007669"/>
    <property type="project" value="TreeGrafter"/>
</dbReference>
<reference evidence="8" key="1">
    <citation type="submission" date="2025-08" db="UniProtKB">
        <authorList>
            <consortium name="Ensembl"/>
        </authorList>
    </citation>
    <scope>IDENTIFICATION</scope>
</reference>
<evidence type="ECO:0000256" key="5">
    <source>
        <dbReference type="ARBA" id="ARBA00023136"/>
    </source>
</evidence>
<keyword evidence="6" id="KW-0915">Sodium</keyword>
<feature type="binding site" evidence="6">
    <location>
        <position position="47"/>
    </location>
    <ligand>
        <name>Na(+)</name>
        <dbReference type="ChEBI" id="CHEBI:29101"/>
        <label>1</label>
    </ligand>
</feature>
<sequence length="105" mass="11678">MDGAVTTEEGQVKIPRSGNQRSLPRESWTNNVEFLVATIGSVVGLGNIWRFPYLCYQNGGGKSLELLPSPHYQMRPLLGRPHFKPVLQVQTLTNQSHTTLSVIAF</sequence>
<organism evidence="8 9">
    <name type="scientific">Eptatretus burgeri</name>
    <name type="common">Inshore hagfish</name>
    <dbReference type="NCBI Taxonomy" id="7764"/>
    <lineage>
        <taxon>Eukaryota</taxon>
        <taxon>Metazoa</taxon>
        <taxon>Chordata</taxon>
        <taxon>Craniata</taxon>
        <taxon>Vertebrata</taxon>
        <taxon>Cyclostomata</taxon>
        <taxon>Myxini</taxon>
        <taxon>Myxiniformes</taxon>
        <taxon>Myxinidae</taxon>
        <taxon>Eptatretinae</taxon>
        <taxon>Eptatretus</taxon>
    </lineage>
</organism>
<protein>
    <submittedName>
        <fullName evidence="8">Uncharacterized protein</fullName>
    </submittedName>
</protein>
<name>A0A8C4Q548_EPTBU</name>
<dbReference type="AlphaFoldDB" id="A0A8C4Q548"/>
<keyword evidence="6" id="KW-0479">Metal-binding</keyword>